<dbReference type="AlphaFoldDB" id="A0A0L6UYJ6"/>
<dbReference type="GO" id="GO:0006102">
    <property type="term" value="P:isocitrate metabolic process"/>
    <property type="evidence" value="ECO:0007669"/>
    <property type="project" value="TreeGrafter"/>
</dbReference>
<proteinExistence type="inferred from homology"/>
<keyword evidence="7" id="KW-0479">Metal-binding</keyword>
<evidence type="ECO:0000256" key="7">
    <source>
        <dbReference type="ARBA" id="ARBA00022723"/>
    </source>
</evidence>
<evidence type="ECO:0000256" key="11">
    <source>
        <dbReference type="ARBA" id="ARBA00023027"/>
    </source>
</evidence>
<dbReference type="GO" id="GO:0004449">
    <property type="term" value="F:isocitrate dehydrogenase (NAD+) activity"/>
    <property type="evidence" value="ECO:0007669"/>
    <property type="project" value="UniProtKB-EC"/>
</dbReference>
<keyword evidence="9" id="KW-0809">Transit peptide</keyword>
<dbReference type="OrthoDB" id="10261637at2759"/>
<dbReference type="Pfam" id="PF00180">
    <property type="entry name" value="Iso_dh"/>
    <property type="match status" value="1"/>
</dbReference>
<dbReference type="InterPro" id="IPR019818">
    <property type="entry name" value="IsoCit/isopropylmalate_DH_CS"/>
</dbReference>
<dbReference type="InterPro" id="IPR004434">
    <property type="entry name" value="Isocitrate_DH_NAD"/>
</dbReference>
<dbReference type="SMART" id="SM01329">
    <property type="entry name" value="Iso_dh"/>
    <property type="match status" value="1"/>
</dbReference>
<evidence type="ECO:0000256" key="2">
    <source>
        <dbReference type="ARBA" id="ARBA00001936"/>
    </source>
</evidence>
<evidence type="ECO:0000256" key="12">
    <source>
        <dbReference type="ARBA" id="ARBA00030631"/>
    </source>
</evidence>
<comment type="similarity">
    <text evidence="4">Belongs to the isocitrate and isopropylmalate dehydrogenases family.</text>
</comment>
<comment type="catalytic activity">
    <reaction evidence="1">
        <text>D-threo-isocitrate + NAD(+) = 2-oxoglutarate + CO2 + NADH</text>
        <dbReference type="Rhea" id="RHEA:23632"/>
        <dbReference type="ChEBI" id="CHEBI:15562"/>
        <dbReference type="ChEBI" id="CHEBI:16526"/>
        <dbReference type="ChEBI" id="CHEBI:16810"/>
        <dbReference type="ChEBI" id="CHEBI:57540"/>
        <dbReference type="ChEBI" id="CHEBI:57945"/>
        <dbReference type="EC" id="1.1.1.41"/>
    </reaction>
</comment>
<dbReference type="Proteomes" id="UP000037035">
    <property type="component" value="Unassembled WGS sequence"/>
</dbReference>
<gene>
    <name evidence="16" type="ORF">VP01_31g5</name>
</gene>
<organism evidence="16 17">
    <name type="scientific">Puccinia sorghi</name>
    <dbReference type="NCBI Taxonomy" id="27349"/>
    <lineage>
        <taxon>Eukaryota</taxon>
        <taxon>Fungi</taxon>
        <taxon>Dikarya</taxon>
        <taxon>Basidiomycota</taxon>
        <taxon>Pucciniomycotina</taxon>
        <taxon>Pucciniomycetes</taxon>
        <taxon>Pucciniales</taxon>
        <taxon>Pucciniaceae</taxon>
        <taxon>Puccinia</taxon>
    </lineage>
</organism>
<dbReference type="GO" id="GO:0051287">
    <property type="term" value="F:NAD binding"/>
    <property type="evidence" value="ECO:0007669"/>
    <property type="project" value="InterPro"/>
</dbReference>
<comment type="subunit">
    <text evidence="5">Octamer of two non-identical subunits IDH1 and IDH2.</text>
</comment>
<dbReference type="PANTHER" id="PTHR11835:SF34">
    <property type="entry name" value="ISOCITRATE DEHYDROGENASE [NAD] SUBUNIT ALPHA, MITOCHONDRIAL"/>
    <property type="match status" value="1"/>
</dbReference>
<keyword evidence="11" id="KW-0520">NAD</keyword>
<sequence length="390" mass="42290">MIAFSRGLRASSHSIARGQAQAKSFGTSVSSQLPAIPAAQPSSAQTGAFKGFKLPNQTYKVTLIPGDGIGPEISESVKAIYAAAKVPITWEERDVTPVIVDGRSTIPQDAIDSIHQTTVALKGPLATPIGKGHVSLNLTLRRTFKLFANVRPCRSIVGFKTPYDDVNSVLIRENTEGEYSGIEHEVVDGVVQSIKLITMDASERVARYAFQYARLNKRPHVTAVHKASIMKMSDGMFLQACRRVKEDFPDIKYDEDILDRVCLRIVQNPAPYSDRVMVMPNLYGDILSDMCAGLIGGLGLTPSGNIGRDASIFEAVHGSAPDIAGQGKANPTALLLSSLMMLRHMNLPQYADRIEKATLETIAEGKHITGDLGGKASTQQYTEAILKRLK</sequence>
<dbReference type="InterPro" id="IPR024084">
    <property type="entry name" value="IsoPropMal-DH-like_dom"/>
</dbReference>
<evidence type="ECO:0000256" key="3">
    <source>
        <dbReference type="ARBA" id="ARBA00001946"/>
    </source>
</evidence>
<feature type="domain" description="Isopropylmalate dehydrogenase-like" evidence="15">
    <location>
        <begin position="60"/>
        <end position="385"/>
    </location>
</feature>
<dbReference type="GO" id="GO:0006099">
    <property type="term" value="P:tricarboxylic acid cycle"/>
    <property type="evidence" value="ECO:0007669"/>
    <property type="project" value="InterPro"/>
</dbReference>
<evidence type="ECO:0000256" key="10">
    <source>
        <dbReference type="ARBA" id="ARBA00023002"/>
    </source>
</evidence>
<dbReference type="PANTHER" id="PTHR11835">
    <property type="entry name" value="DECARBOXYLATING DEHYDROGENASES-ISOCITRATE, ISOPROPYLMALATE, TARTRATE"/>
    <property type="match status" value="1"/>
</dbReference>
<evidence type="ECO:0000256" key="9">
    <source>
        <dbReference type="ARBA" id="ARBA00022946"/>
    </source>
</evidence>
<dbReference type="GO" id="GO:0000287">
    <property type="term" value="F:magnesium ion binding"/>
    <property type="evidence" value="ECO:0007669"/>
    <property type="project" value="InterPro"/>
</dbReference>
<keyword evidence="10 16" id="KW-0560">Oxidoreductase</keyword>
<keyword evidence="8" id="KW-0460">Magnesium</keyword>
<dbReference type="EMBL" id="LAVV01008169">
    <property type="protein sequence ID" value="KNZ53569.1"/>
    <property type="molecule type" value="Genomic_DNA"/>
</dbReference>
<name>A0A0L6UYJ6_9BASI</name>
<evidence type="ECO:0000256" key="5">
    <source>
        <dbReference type="ARBA" id="ARBA00011567"/>
    </source>
</evidence>
<evidence type="ECO:0000256" key="14">
    <source>
        <dbReference type="ARBA" id="ARBA00072026"/>
    </source>
</evidence>
<evidence type="ECO:0000256" key="8">
    <source>
        <dbReference type="ARBA" id="ARBA00022842"/>
    </source>
</evidence>
<reference evidence="16 17" key="1">
    <citation type="submission" date="2015-08" db="EMBL/GenBank/DDBJ databases">
        <title>Next Generation Sequencing and Analysis of the Genome of Puccinia sorghi L Schw, the Causal Agent of Maize Common Rust.</title>
        <authorList>
            <person name="Rochi L."/>
            <person name="Burguener G."/>
            <person name="Darino M."/>
            <person name="Turjanski A."/>
            <person name="Kreff E."/>
            <person name="Dieguez M.J."/>
            <person name="Sacco F."/>
        </authorList>
    </citation>
    <scope>NUCLEOTIDE SEQUENCE [LARGE SCALE GENOMIC DNA]</scope>
    <source>
        <strain evidence="16 17">RO10H11247</strain>
    </source>
</reference>
<evidence type="ECO:0000256" key="13">
    <source>
        <dbReference type="ARBA" id="ARBA00030683"/>
    </source>
</evidence>
<dbReference type="NCBIfam" id="TIGR00175">
    <property type="entry name" value="mito_nad_idh"/>
    <property type="match status" value="1"/>
</dbReference>
<keyword evidence="17" id="KW-1185">Reference proteome</keyword>
<dbReference type="PROSITE" id="PS00470">
    <property type="entry name" value="IDH_IMDH"/>
    <property type="match status" value="1"/>
</dbReference>
<dbReference type="Gene3D" id="3.40.718.10">
    <property type="entry name" value="Isopropylmalate Dehydrogenase"/>
    <property type="match status" value="1"/>
</dbReference>
<evidence type="ECO:0000259" key="15">
    <source>
        <dbReference type="SMART" id="SM01329"/>
    </source>
</evidence>
<comment type="cofactor">
    <cofactor evidence="3">
        <name>Mg(2+)</name>
        <dbReference type="ChEBI" id="CHEBI:18420"/>
    </cofactor>
</comment>
<comment type="caution">
    <text evidence="16">The sequence shown here is derived from an EMBL/GenBank/DDBJ whole genome shotgun (WGS) entry which is preliminary data.</text>
</comment>
<dbReference type="STRING" id="27349.A0A0L6UYJ6"/>
<comment type="cofactor">
    <cofactor evidence="2">
        <name>Mn(2+)</name>
        <dbReference type="ChEBI" id="CHEBI:29035"/>
    </cofactor>
</comment>
<dbReference type="VEuPathDB" id="FungiDB:VP01_31g5"/>
<evidence type="ECO:0000313" key="17">
    <source>
        <dbReference type="Proteomes" id="UP000037035"/>
    </source>
</evidence>
<evidence type="ECO:0000256" key="6">
    <source>
        <dbReference type="ARBA" id="ARBA00013012"/>
    </source>
</evidence>
<evidence type="ECO:0000256" key="1">
    <source>
        <dbReference type="ARBA" id="ARBA00000837"/>
    </source>
</evidence>
<dbReference type="EC" id="1.1.1.41" evidence="6"/>
<dbReference type="SUPFAM" id="SSF53659">
    <property type="entry name" value="Isocitrate/Isopropylmalate dehydrogenase-like"/>
    <property type="match status" value="1"/>
</dbReference>
<dbReference type="FunFam" id="3.40.718.10:FF:000003">
    <property type="entry name" value="Isocitrate dehydrogenase [NAD] subunit, mitochondrial"/>
    <property type="match status" value="1"/>
</dbReference>
<dbReference type="GO" id="GO:0005739">
    <property type="term" value="C:mitochondrion"/>
    <property type="evidence" value="ECO:0007669"/>
    <property type="project" value="TreeGrafter"/>
</dbReference>
<evidence type="ECO:0000313" key="16">
    <source>
        <dbReference type="EMBL" id="KNZ53569.1"/>
    </source>
</evidence>
<protein>
    <recommendedName>
        <fullName evidence="14">Isocitrate dehydrogenase [NAD] subunit 2, mitochondrial</fullName>
        <ecNumber evidence="6">1.1.1.41</ecNumber>
    </recommendedName>
    <alternativeName>
        <fullName evidence="13">Isocitric dehydrogenase</fullName>
    </alternativeName>
    <alternativeName>
        <fullName evidence="12">NAD(+)-specific ICDH</fullName>
    </alternativeName>
</protein>
<accession>A0A0L6UYJ6</accession>
<evidence type="ECO:0000256" key="4">
    <source>
        <dbReference type="ARBA" id="ARBA00007769"/>
    </source>
</evidence>